<feature type="domain" description="Thioredoxin" evidence="5">
    <location>
        <begin position="40"/>
        <end position="197"/>
    </location>
</feature>
<dbReference type="PANTHER" id="PTHR12151">
    <property type="entry name" value="ELECTRON TRANSPORT PROTIN SCO1/SENC FAMILY MEMBER"/>
    <property type="match status" value="1"/>
</dbReference>
<protein>
    <submittedName>
        <fullName evidence="6">Electron transport protein SCO1/SenC</fullName>
    </submittedName>
</protein>
<dbReference type="PANTHER" id="PTHR12151:SF25">
    <property type="entry name" value="LINALOOL DEHYDRATASE_ISOMERASE DOMAIN-CONTAINING PROTEIN"/>
    <property type="match status" value="1"/>
</dbReference>
<evidence type="ECO:0000313" key="7">
    <source>
        <dbReference type="Proteomes" id="UP000011744"/>
    </source>
</evidence>
<keyword evidence="2 3" id="KW-0186">Copper</keyword>
<proteinExistence type="inferred from homology"/>
<evidence type="ECO:0000256" key="4">
    <source>
        <dbReference type="PIRSR" id="PIRSR603782-2"/>
    </source>
</evidence>
<comment type="caution">
    <text evidence="6">The sequence shown here is derived from an EMBL/GenBank/DDBJ whole genome shotgun (WGS) entry which is preliminary data.</text>
</comment>
<dbReference type="InterPro" id="IPR003782">
    <property type="entry name" value="SCO1/SenC"/>
</dbReference>
<evidence type="ECO:0000259" key="5">
    <source>
        <dbReference type="PROSITE" id="PS51352"/>
    </source>
</evidence>
<dbReference type="eggNOG" id="COG1999">
    <property type="taxonomic scope" value="Bacteria"/>
</dbReference>
<accession>M2Z5D9</accession>
<dbReference type="InterPro" id="IPR013766">
    <property type="entry name" value="Thioredoxin_domain"/>
</dbReference>
<organism evidence="6 7">
    <name type="scientific">Paramagnetospirillum caucaseum</name>
    <dbReference type="NCBI Taxonomy" id="1244869"/>
    <lineage>
        <taxon>Bacteria</taxon>
        <taxon>Pseudomonadati</taxon>
        <taxon>Pseudomonadota</taxon>
        <taxon>Alphaproteobacteria</taxon>
        <taxon>Rhodospirillales</taxon>
        <taxon>Magnetospirillaceae</taxon>
        <taxon>Paramagnetospirillum</taxon>
    </lineage>
</organism>
<reference evidence="6 7" key="1">
    <citation type="journal article" date="2014" name="Genome Announc.">
        <title>Draft Genome Sequence of Magnetospirillum sp. Strain SO-1, a Freshwater Magnetotactic Bacterium Isolated from the Ol'khovka River, Russia.</title>
        <authorList>
            <person name="Grouzdev D.S."/>
            <person name="Dziuba M.V."/>
            <person name="Sukhacheva M.S."/>
            <person name="Mardanov A.V."/>
            <person name="Beletskiy A.V."/>
            <person name="Kuznetsov B.B."/>
            <person name="Skryabin K.G."/>
        </authorList>
    </citation>
    <scope>NUCLEOTIDE SEQUENCE [LARGE SCALE GENOMIC DNA]</scope>
    <source>
        <strain evidence="6 7">SO-1</strain>
    </source>
</reference>
<gene>
    <name evidence="6" type="ORF">H261_12789</name>
</gene>
<feature type="binding site" evidence="3">
    <location>
        <position position="82"/>
    </location>
    <ligand>
        <name>Cu cation</name>
        <dbReference type="ChEBI" id="CHEBI:23378"/>
    </ligand>
</feature>
<dbReference type="RefSeq" id="WP_008618058.1">
    <property type="nucleotide sequence ID" value="NZ_AONQ01000032.1"/>
</dbReference>
<dbReference type="CDD" id="cd02968">
    <property type="entry name" value="SCO"/>
    <property type="match status" value="1"/>
</dbReference>
<evidence type="ECO:0000256" key="1">
    <source>
        <dbReference type="ARBA" id="ARBA00010996"/>
    </source>
</evidence>
<feature type="binding site" evidence="3">
    <location>
        <position position="78"/>
    </location>
    <ligand>
        <name>Cu cation</name>
        <dbReference type="ChEBI" id="CHEBI:23378"/>
    </ligand>
</feature>
<dbReference type="AlphaFoldDB" id="M2Z5D9"/>
<feature type="disulfide bond" description="Redox-active" evidence="4">
    <location>
        <begin position="78"/>
        <end position="82"/>
    </location>
</feature>
<dbReference type="PATRIC" id="fig|1244869.3.peg.2580"/>
<evidence type="ECO:0000313" key="6">
    <source>
        <dbReference type="EMBL" id="EME69530.1"/>
    </source>
</evidence>
<keyword evidence="7" id="KW-1185">Reference proteome</keyword>
<dbReference type="GO" id="GO:0046872">
    <property type="term" value="F:metal ion binding"/>
    <property type="evidence" value="ECO:0007669"/>
    <property type="project" value="UniProtKB-KW"/>
</dbReference>
<dbReference type="STRING" id="1244869.H261_12789"/>
<dbReference type="EMBL" id="AONQ01000032">
    <property type="protein sequence ID" value="EME69530.1"/>
    <property type="molecule type" value="Genomic_DNA"/>
</dbReference>
<dbReference type="OrthoDB" id="5296507at2"/>
<name>M2Z5D9_9PROT</name>
<dbReference type="PROSITE" id="PS51352">
    <property type="entry name" value="THIOREDOXIN_2"/>
    <property type="match status" value="1"/>
</dbReference>
<comment type="similarity">
    <text evidence="1">Belongs to the SCO1/2 family.</text>
</comment>
<dbReference type="SUPFAM" id="SSF52833">
    <property type="entry name" value="Thioredoxin-like"/>
    <property type="match status" value="1"/>
</dbReference>
<dbReference type="Gene3D" id="3.40.30.10">
    <property type="entry name" value="Glutaredoxin"/>
    <property type="match status" value="1"/>
</dbReference>
<evidence type="ECO:0000256" key="3">
    <source>
        <dbReference type="PIRSR" id="PIRSR603782-1"/>
    </source>
</evidence>
<evidence type="ECO:0000256" key="2">
    <source>
        <dbReference type="ARBA" id="ARBA00023008"/>
    </source>
</evidence>
<keyword evidence="4" id="KW-1015">Disulfide bond</keyword>
<keyword evidence="3" id="KW-0479">Metal-binding</keyword>
<dbReference type="Proteomes" id="UP000011744">
    <property type="component" value="Unassembled WGS sequence"/>
</dbReference>
<dbReference type="Pfam" id="PF02630">
    <property type="entry name" value="SCO1-SenC"/>
    <property type="match status" value="1"/>
</dbReference>
<dbReference type="InterPro" id="IPR036249">
    <property type="entry name" value="Thioredoxin-like_sf"/>
</dbReference>
<sequence length="197" mass="21591">MARSLAAAMAVIIVAVAAFWSATEGFRVFTTEGARRLDVARSPRPLPAVVLEDQDGRRVGPEWLRGRVVLVEFVYTRCPTLCSTLGEVFGRLSQALPGVALLSISFDMEHDGRAELKDYALRHGADGDRWRVVRPTSGGDLRELLDTAGVVVIPDSWGGYQHNAAVHLVDDRGRLVRVLDFEPLSALIDEVTPWLAS</sequence>